<dbReference type="InParanoid" id="G4T9L0"/>
<dbReference type="GO" id="GO:0016787">
    <property type="term" value="F:hydrolase activity"/>
    <property type="evidence" value="ECO:0007669"/>
    <property type="project" value="UniProtKB-KW"/>
</dbReference>
<feature type="chain" id="PRO_5003468859" evidence="2">
    <location>
        <begin position="22"/>
        <end position="389"/>
    </location>
</feature>
<evidence type="ECO:0000313" key="4">
    <source>
        <dbReference type="Proteomes" id="UP000007148"/>
    </source>
</evidence>
<accession>G4T9L0</accession>
<sequence>MFAAMIRALVLLLVIISVTSALVVRTKKITGLDDHTVGNVRARMLDFSKKSWELGCATQALLELENSDISVYGDNPFPPGRVLATNSPIVAISRHVLATRPPKMLPLMEDGATGDPASMGIAVLLTGRALNNRTYASAVADQLVFLLAHAPRSHSGAISHRVEEVQLWNDFIYMGPPFIAYMGAIERNYTLLLEAKRQIGLYRDVLRDPRSGLWRHIVLGRWQEPSLWGTGIGWTAAGAVRVLQTIVKSDFAHALHSHLWELYGWTSELLTATWKYQHRNGAFSNHPTRKANYTFHDSSFTALLASATYRFAVQSGNLTLIPRADRAFEYVQSQIKWDGTLQNVVNVTYWNQKGRYSPEGQAFVLLMHSARRDFVEWQNSGKPPLMMGI</sequence>
<dbReference type="Proteomes" id="UP000007148">
    <property type="component" value="Unassembled WGS sequence"/>
</dbReference>
<keyword evidence="1" id="KW-0378">Hydrolase</keyword>
<dbReference type="Gene3D" id="1.50.10.10">
    <property type="match status" value="1"/>
</dbReference>
<name>G4T9L0_SERID</name>
<dbReference type="EMBL" id="CAFZ01000023">
    <property type="protein sequence ID" value="CCA68003.1"/>
    <property type="molecule type" value="Genomic_DNA"/>
</dbReference>
<evidence type="ECO:0000313" key="3">
    <source>
        <dbReference type="EMBL" id="CCA68003.1"/>
    </source>
</evidence>
<organism evidence="3 4">
    <name type="scientific">Serendipita indica (strain DSM 11827)</name>
    <name type="common">Root endophyte fungus</name>
    <name type="synonym">Piriformospora indica</name>
    <dbReference type="NCBI Taxonomy" id="1109443"/>
    <lineage>
        <taxon>Eukaryota</taxon>
        <taxon>Fungi</taxon>
        <taxon>Dikarya</taxon>
        <taxon>Basidiomycota</taxon>
        <taxon>Agaricomycotina</taxon>
        <taxon>Agaricomycetes</taxon>
        <taxon>Sebacinales</taxon>
        <taxon>Serendipitaceae</taxon>
        <taxon>Serendipita</taxon>
    </lineage>
</organism>
<gene>
    <name evidence="3" type="ORF">PIIN_01870</name>
</gene>
<dbReference type="AlphaFoldDB" id="G4T9L0"/>
<dbReference type="InterPro" id="IPR012341">
    <property type="entry name" value="6hp_glycosidase-like_sf"/>
</dbReference>
<comment type="caution">
    <text evidence="3">The sequence shown here is derived from an EMBL/GenBank/DDBJ whole genome shotgun (WGS) entry which is preliminary data.</text>
</comment>
<protein>
    <submittedName>
        <fullName evidence="3">Uncharacterized protein</fullName>
    </submittedName>
</protein>
<evidence type="ECO:0000256" key="2">
    <source>
        <dbReference type="SAM" id="SignalP"/>
    </source>
</evidence>
<feature type="signal peptide" evidence="2">
    <location>
        <begin position="1"/>
        <end position="21"/>
    </location>
</feature>
<dbReference type="InterPro" id="IPR008928">
    <property type="entry name" value="6-hairpin_glycosidase_sf"/>
</dbReference>
<proteinExistence type="predicted"/>
<keyword evidence="4" id="KW-1185">Reference proteome</keyword>
<dbReference type="HOGENOM" id="CLU_037534_0_0_1"/>
<evidence type="ECO:0000256" key="1">
    <source>
        <dbReference type="ARBA" id="ARBA00022801"/>
    </source>
</evidence>
<dbReference type="OrthoDB" id="4138492at2759"/>
<dbReference type="Pfam" id="PF07470">
    <property type="entry name" value="Glyco_hydro_88"/>
    <property type="match status" value="1"/>
</dbReference>
<dbReference type="InterPro" id="IPR010905">
    <property type="entry name" value="Glyco_hydro_88"/>
</dbReference>
<dbReference type="SUPFAM" id="SSF48208">
    <property type="entry name" value="Six-hairpin glycosidases"/>
    <property type="match status" value="1"/>
</dbReference>
<dbReference type="eggNOG" id="ENOG502RZ5C">
    <property type="taxonomic scope" value="Eukaryota"/>
</dbReference>
<keyword evidence="2" id="KW-0732">Signal</keyword>
<reference evidence="3 4" key="1">
    <citation type="journal article" date="2011" name="PLoS Pathog.">
        <title>Endophytic Life Strategies Decoded by Genome and Transcriptome Analyses of the Mutualistic Root Symbiont Piriformospora indica.</title>
        <authorList>
            <person name="Zuccaro A."/>
            <person name="Lahrmann U."/>
            <person name="Guldener U."/>
            <person name="Langen G."/>
            <person name="Pfiffi S."/>
            <person name="Biedenkopf D."/>
            <person name="Wong P."/>
            <person name="Samans B."/>
            <person name="Grimm C."/>
            <person name="Basiewicz M."/>
            <person name="Murat C."/>
            <person name="Martin F."/>
            <person name="Kogel K.H."/>
        </authorList>
    </citation>
    <scope>NUCLEOTIDE SEQUENCE [LARGE SCALE GENOMIC DNA]</scope>
    <source>
        <strain evidence="3 4">DSM 11827</strain>
    </source>
</reference>
<dbReference type="PANTHER" id="PTHR41814:SF1">
    <property type="entry name" value="CELLULASE"/>
    <property type="match status" value="1"/>
</dbReference>
<dbReference type="GO" id="GO:0005975">
    <property type="term" value="P:carbohydrate metabolic process"/>
    <property type="evidence" value="ECO:0007669"/>
    <property type="project" value="InterPro"/>
</dbReference>
<dbReference type="OMA" id="PEAQACH"/>
<dbReference type="PANTHER" id="PTHR41814">
    <property type="entry name" value="EXPRESSED PROTEIN"/>
    <property type="match status" value="1"/>
</dbReference>